<dbReference type="Proteomes" id="UP000037953">
    <property type="component" value="Unassembled WGS sequence"/>
</dbReference>
<gene>
    <name evidence="1" type="ORF">AOB46_00880</name>
</gene>
<evidence type="ECO:0000313" key="2">
    <source>
        <dbReference type="Proteomes" id="UP000037953"/>
    </source>
</evidence>
<dbReference type="AlphaFoldDB" id="A0A0N0ZX47"/>
<proteinExistence type="predicted"/>
<name>A0A0N0ZX47_CHRID</name>
<reference evidence="2" key="2">
    <citation type="submission" date="2015-09" db="EMBL/GenBank/DDBJ databases">
        <title>Draft genome sequence of a multidrug-resistant Chryseobacterium indologenes isolate from Malaysia.</title>
        <authorList>
            <person name="Yu C.Y."/>
            <person name="Ang G.Y."/>
            <person name="Chan K.-G."/>
        </authorList>
    </citation>
    <scope>NUCLEOTIDE SEQUENCE [LARGE SCALE GENOMIC DNA]</scope>
    <source>
        <strain evidence="2">CI_885</strain>
    </source>
</reference>
<organism evidence="1 2">
    <name type="scientific">Chryseobacterium indologenes</name>
    <name type="common">Flavobacterium indologenes</name>
    <dbReference type="NCBI Taxonomy" id="253"/>
    <lineage>
        <taxon>Bacteria</taxon>
        <taxon>Pseudomonadati</taxon>
        <taxon>Bacteroidota</taxon>
        <taxon>Flavobacteriia</taxon>
        <taxon>Flavobacteriales</taxon>
        <taxon>Weeksellaceae</taxon>
        <taxon>Chryseobacterium group</taxon>
        <taxon>Chryseobacterium</taxon>
    </lineage>
</organism>
<protein>
    <submittedName>
        <fullName evidence="1">Uncharacterized protein</fullName>
    </submittedName>
</protein>
<evidence type="ECO:0000313" key="1">
    <source>
        <dbReference type="EMBL" id="KPE52608.1"/>
    </source>
</evidence>
<dbReference type="PATRIC" id="fig|253.9.peg.187"/>
<reference evidence="1 2" key="1">
    <citation type="journal article" date="2015" name="Genom Data">
        <title>Draft genome sequence of a multidrug-resistant Chryseobacterium indologenes isolate from Malaysia.</title>
        <authorList>
            <person name="Yu C.Y."/>
            <person name="Ang G.Y."/>
            <person name="Cheng H.J."/>
            <person name="Cheong Y.M."/>
            <person name="Yin W.F."/>
            <person name="Chan K.G."/>
        </authorList>
    </citation>
    <scope>NUCLEOTIDE SEQUENCE [LARGE SCALE GENOMIC DNA]</scope>
    <source>
        <strain evidence="1 2">CI_885</strain>
    </source>
</reference>
<accession>A0A0N0ZX47</accession>
<dbReference type="EMBL" id="LJOD01000001">
    <property type="protein sequence ID" value="KPE52608.1"/>
    <property type="molecule type" value="Genomic_DNA"/>
</dbReference>
<comment type="caution">
    <text evidence="1">The sequence shown here is derived from an EMBL/GenBank/DDBJ whole genome shotgun (WGS) entry which is preliminary data.</text>
</comment>
<sequence length="60" mass="6439">MLKNTFLMAGITLFSFTASKARSVVSLEKLDLGMATEGHGKAGVNSLLINSFHSNNKIII</sequence>